<evidence type="ECO:0000256" key="1">
    <source>
        <dbReference type="SAM" id="MobiDB-lite"/>
    </source>
</evidence>
<reference evidence="3" key="2">
    <citation type="journal article" date="2023" name="Science">
        <title>Genomic signatures of disease resistance in endangered staghorn corals.</title>
        <authorList>
            <person name="Vollmer S.V."/>
            <person name="Selwyn J.D."/>
            <person name="Despard B.A."/>
            <person name="Roesel C.L."/>
        </authorList>
    </citation>
    <scope>NUCLEOTIDE SEQUENCE</scope>
    <source>
        <strain evidence="3">K2</strain>
    </source>
</reference>
<dbReference type="AlphaFoldDB" id="A0AAD9PW53"/>
<feature type="compositionally biased region" description="Polar residues" evidence="1">
    <location>
        <begin position="201"/>
        <end position="214"/>
    </location>
</feature>
<dbReference type="Gene3D" id="3.40.50.300">
    <property type="entry name" value="P-loop containing nucleotide triphosphate hydrolases"/>
    <property type="match status" value="1"/>
</dbReference>
<dbReference type="InterPro" id="IPR027417">
    <property type="entry name" value="P-loop_NTPase"/>
</dbReference>
<protein>
    <submittedName>
        <fullName evidence="3">Carbohydrate sulfotransferase 3</fullName>
    </submittedName>
</protein>
<dbReference type="GO" id="GO:0006044">
    <property type="term" value="P:N-acetylglucosamine metabolic process"/>
    <property type="evidence" value="ECO:0007669"/>
    <property type="project" value="TreeGrafter"/>
</dbReference>
<feature type="compositionally biased region" description="Polar residues" evidence="1">
    <location>
        <begin position="178"/>
        <end position="191"/>
    </location>
</feature>
<evidence type="ECO:0000313" key="4">
    <source>
        <dbReference type="Proteomes" id="UP001249851"/>
    </source>
</evidence>
<keyword evidence="2" id="KW-0812">Transmembrane</keyword>
<dbReference type="SUPFAM" id="SSF52540">
    <property type="entry name" value="P-loop containing nucleoside triphosphate hydrolases"/>
    <property type="match status" value="1"/>
</dbReference>
<feature type="region of interest" description="Disordered" evidence="1">
    <location>
        <begin position="171"/>
        <end position="215"/>
    </location>
</feature>
<reference evidence="3" key="1">
    <citation type="journal article" date="2023" name="G3 (Bethesda)">
        <title>Whole genome assembly and annotation of the endangered Caribbean coral Acropora cervicornis.</title>
        <authorList>
            <person name="Selwyn J.D."/>
            <person name="Vollmer S.V."/>
        </authorList>
    </citation>
    <scope>NUCLEOTIDE SEQUENCE</scope>
    <source>
        <strain evidence="3">K2</strain>
    </source>
</reference>
<dbReference type="InterPro" id="IPR051135">
    <property type="entry name" value="Gal/GlcNAc/GalNAc_ST"/>
</dbReference>
<keyword evidence="2" id="KW-0472">Membrane</keyword>
<feature type="region of interest" description="Disordered" evidence="1">
    <location>
        <begin position="74"/>
        <end position="146"/>
    </location>
</feature>
<proteinExistence type="predicted"/>
<sequence>MKTLRRLGVPKLLKVCLFVTTLSLTALFLRVHHLEKPSIQELEFPINYHKDEGREKDHILDSFQEKDSFFDNLLNPQTKSPRLNKTPSRSIVKENSNNWRRVRKNFPKPKRTSEYEKTKQVHPSPNFSVDETADTSRGRQSRGAPWDSRKFVYSTESSRRFNDGANEINVVSLDSKKNGNPQRKTNDSAKASTEPEEAKNRTFNASNKTNQPLKQNPGKVVLLNKHNEIQPKVTIDRRDSNKLPKLSSERVKPARERNQGKKILNKQGYPKSLTNDKFWTSDEVPNISPEKTKITNKSRPSEAHSSTKVLKTSNLTNSDNVLKKSSDEKHWRKTVSYNRTRTQTSTMDGIRKTKKHPETYRGLDRHPRSPSGKRKSLLIFGDDRSGTTFVTKMFAADPQMFTVYEPLWVTKQWFNKYGITRSIVKERVVLDVVNALLSCEFTRSNAGKIFLDYTRINWVGRGVFDKNIFRTSAFLRKTRKGMAYFPSLVDHPEFAETVCLKKFNHSVVKVGQVRVPDESIAVFLPRLLSENPDMDIRVIQIVRDPRGSINSRIRSGWISDFTYTGFPRTVKGICDKIQKNLQFARGLEDEWAKDRYMEITYQEIATRPISTAKKIYNFAGFEMPESLIGWIVESTSPDKAQLDEAINNPFSHIRDSSNNHLKWRKESPIKRVRVIEEKCMELLGLLGLDPVADEMETVCG</sequence>
<dbReference type="Pfam" id="PF13469">
    <property type="entry name" value="Sulfotransfer_3"/>
    <property type="match status" value="1"/>
</dbReference>
<gene>
    <name evidence="3" type="ORF">P5673_029395</name>
</gene>
<organism evidence="3 4">
    <name type="scientific">Acropora cervicornis</name>
    <name type="common">Staghorn coral</name>
    <dbReference type="NCBI Taxonomy" id="6130"/>
    <lineage>
        <taxon>Eukaryota</taxon>
        <taxon>Metazoa</taxon>
        <taxon>Cnidaria</taxon>
        <taxon>Anthozoa</taxon>
        <taxon>Hexacorallia</taxon>
        <taxon>Scleractinia</taxon>
        <taxon>Astrocoeniina</taxon>
        <taxon>Acroporidae</taxon>
        <taxon>Acropora</taxon>
    </lineage>
</organism>
<dbReference type="EMBL" id="JARQWQ010000116">
    <property type="protein sequence ID" value="KAK2550063.1"/>
    <property type="molecule type" value="Genomic_DNA"/>
</dbReference>
<feature type="compositionally biased region" description="Polar residues" evidence="1">
    <location>
        <begin position="74"/>
        <end position="99"/>
    </location>
</feature>
<comment type="caution">
    <text evidence="3">The sequence shown here is derived from an EMBL/GenBank/DDBJ whole genome shotgun (WGS) entry which is preliminary data.</text>
</comment>
<accession>A0AAD9PW53</accession>
<feature type="transmembrane region" description="Helical" evidence="2">
    <location>
        <begin position="12"/>
        <end position="31"/>
    </location>
</feature>
<feature type="compositionally biased region" description="Basic and acidic residues" evidence="1">
    <location>
        <begin position="231"/>
        <end position="259"/>
    </location>
</feature>
<dbReference type="GO" id="GO:0006790">
    <property type="term" value="P:sulfur compound metabolic process"/>
    <property type="evidence" value="ECO:0007669"/>
    <property type="project" value="TreeGrafter"/>
</dbReference>
<dbReference type="Proteomes" id="UP001249851">
    <property type="component" value="Unassembled WGS sequence"/>
</dbReference>
<feature type="compositionally biased region" description="Basic residues" evidence="1">
    <location>
        <begin position="100"/>
        <end position="110"/>
    </location>
</feature>
<feature type="compositionally biased region" description="Polar residues" evidence="1">
    <location>
        <begin position="295"/>
        <end position="309"/>
    </location>
</feature>
<dbReference type="PANTHER" id="PTHR10704">
    <property type="entry name" value="CARBOHYDRATE SULFOTRANSFERASE"/>
    <property type="match status" value="1"/>
</dbReference>
<feature type="region of interest" description="Disordered" evidence="1">
    <location>
        <begin position="231"/>
        <end position="309"/>
    </location>
</feature>
<dbReference type="PANTHER" id="PTHR10704:SF44">
    <property type="entry name" value="LD35051P-RELATED"/>
    <property type="match status" value="1"/>
</dbReference>
<evidence type="ECO:0000313" key="3">
    <source>
        <dbReference type="EMBL" id="KAK2550063.1"/>
    </source>
</evidence>
<keyword evidence="2" id="KW-1133">Transmembrane helix</keyword>
<keyword evidence="4" id="KW-1185">Reference proteome</keyword>
<name>A0AAD9PW53_ACRCE</name>
<evidence type="ECO:0000256" key="2">
    <source>
        <dbReference type="SAM" id="Phobius"/>
    </source>
</evidence>
<dbReference type="GO" id="GO:0001517">
    <property type="term" value="F:N-acetylglucosamine 6-O-sulfotransferase activity"/>
    <property type="evidence" value="ECO:0007669"/>
    <property type="project" value="TreeGrafter"/>
</dbReference>